<dbReference type="CDD" id="cd13361">
    <property type="entry name" value="PH_PLC_beta"/>
    <property type="match status" value="1"/>
</dbReference>
<keyword evidence="5 16" id="KW-0106">Calcium</keyword>
<dbReference type="PROSITE" id="PS50004">
    <property type="entry name" value="C2"/>
    <property type="match status" value="1"/>
</dbReference>
<dbReference type="PROSITE" id="PS50008">
    <property type="entry name" value="PIPLC_Y_DOMAIN"/>
    <property type="match status" value="1"/>
</dbReference>
<dbReference type="EMBL" id="OX395128">
    <property type="protein sequence ID" value="CAI5769316.1"/>
    <property type="molecule type" value="Genomic_DNA"/>
</dbReference>
<evidence type="ECO:0000256" key="14">
    <source>
        <dbReference type="PIRNR" id="PIRNR000956"/>
    </source>
</evidence>
<dbReference type="PANTHER" id="PTHR10336">
    <property type="entry name" value="PHOSPHOINOSITIDE-SPECIFIC PHOSPHOLIPASE C FAMILY PROTEIN"/>
    <property type="match status" value="1"/>
</dbReference>
<dbReference type="GO" id="GO:0046488">
    <property type="term" value="P:phosphatidylinositol metabolic process"/>
    <property type="evidence" value="ECO:0007669"/>
    <property type="project" value="TreeGrafter"/>
</dbReference>
<feature type="compositionally biased region" description="Polar residues" evidence="18">
    <location>
        <begin position="922"/>
        <end position="941"/>
    </location>
</feature>
<dbReference type="SUPFAM" id="SSF51695">
    <property type="entry name" value="PLC-like phosphodiesterases"/>
    <property type="match status" value="1"/>
</dbReference>
<dbReference type="InterPro" id="IPR011992">
    <property type="entry name" value="EF-hand-dom_pair"/>
</dbReference>
<feature type="compositionally biased region" description="Polar residues" evidence="18">
    <location>
        <begin position="1223"/>
        <end position="1235"/>
    </location>
</feature>
<evidence type="ECO:0000256" key="11">
    <source>
        <dbReference type="ARBA" id="ARBA00023674"/>
    </source>
</evidence>
<feature type="coiled-coil region" evidence="17">
    <location>
        <begin position="963"/>
        <end position="990"/>
    </location>
</feature>
<dbReference type="InterPro" id="IPR001711">
    <property type="entry name" value="PLipase_C_Pinositol-sp_Y"/>
</dbReference>
<evidence type="ECO:0000313" key="21">
    <source>
        <dbReference type="EMBL" id="CAI5769316.1"/>
    </source>
</evidence>
<keyword evidence="8 14" id="KW-0443">Lipid metabolism</keyword>
<evidence type="ECO:0000256" key="15">
    <source>
        <dbReference type="PIRSR" id="PIRSR000956-1"/>
    </source>
</evidence>
<evidence type="ECO:0000256" key="10">
    <source>
        <dbReference type="ARBA" id="ARBA00023224"/>
    </source>
</evidence>
<feature type="region of interest" description="Disordered" evidence="18">
    <location>
        <begin position="899"/>
        <end position="948"/>
    </location>
</feature>
<dbReference type="Pfam" id="PF08703">
    <property type="entry name" value="PLC-beta_C"/>
    <property type="match status" value="1"/>
</dbReference>
<dbReference type="GO" id="GO:0016042">
    <property type="term" value="P:lipid catabolic process"/>
    <property type="evidence" value="ECO:0007669"/>
    <property type="project" value="UniProtKB-KW"/>
</dbReference>
<dbReference type="InterPro" id="IPR001192">
    <property type="entry name" value="PI-PLC_fam"/>
</dbReference>
<dbReference type="Gene3D" id="3.20.20.190">
    <property type="entry name" value="Phosphatidylinositol (PI) phosphodiesterase"/>
    <property type="match status" value="1"/>
</dbReference>
<dbReference type="EC" id="3.1.4.11" evidence="14"/>
<dbReference type="InterPro" id="IPR000008">
    <property type="entry name" value="C2_dom"/>
</dbReference>
<dbReference type="PIRSF" id="PIRSF000956">
    <property type="entry name" value="PLC-beta"/>
    <property type="match status" value="1"/>
</dbReference>
<evidence type="ECO:0000256" key="1">
    <source>
        <dbReference type="ARBA" id="ARBA00004236"/>
    </source>
</evidence>
<feature type="region of interest" description="Disordered" evidence="18">
    <location>
        <begin position="1199"/>
        <end position="1235"/>
    </location>
</feature>
<feature type="region of interest" description="Disordered" evidence="18">
    <location>
        <begin position="1128"/>
        <end position="1151"/>
    </location>
</feature>
<dbReference type="Gene3D" id="2.60.40.150">
    <property type="entry name" value="C2 domain"/>
    <property type="match status" value="1"/>
</dbReference>
<dbReference type="SMART" id="SM00239">
    <property type="entry name" value="C2"/>
    <property type="match status" value="1"/>
</dbReference>
<dbReference type="AlphaFoldDB" id="A0AA35NYT0"/>
<dbReference type="InterPro" id="IPR042531">
    <property type="entry name" value="PLC-beta_C_sf"/>
</dbReference>
<dbReference type="GO" id="GO:0005509">
    <property type="term" value="F:calcium ion binding"/>
    <property type="evidence" value="ECO:0007669"/>
    <property type="project" value="UniProtKB-UniRule"/>
</dbReference>
<dbReference type="CDD" id="cd16211">
    <property type="entry name" value="EFh_PI-PLCbeta4"/>
    <property type="match status" value="1"/>
</dbReference>
<evidence type="ECO:0000256" key="2">
    <source>
        <dbReference type="ARBA" id="ARBA00022475"/>
    </source>
</evidence>
<evidence type="ECO:0000256" key="12">
    <source>
        <dbReference type="ARBA" id="ARBA00023726"/>
    </source>
</evidence>
<evidence type="ECO:0000259" key="19">
    <source>
        <dbReference type="PROSITE" id="PS50004"/>
    </source>
</evidence>
<keyword evidence="4 14" id="KW-0378">Hydrolase</keyword>
<feature type="binding site" evidence="16">
    <location>
        <position position="358"/>
    </location>
    <ligand>
        <name>Ca(2+)</name>
        <dbReference type="ChEBI" id="CHEBI:29108"/>
    </ligand>
</feature>
<dbReference type="FunFam" id="2.60.40.150:FF:000008">
    <property type="entry name" value="1-phosphatidylinositol 4,5-bisphosphate phosphodiesterase"/>
    <property type="match status" value="1"/>
</dbReference>
<dbReference type="Gene3D" id="1.20.1230.10">
    <property type="entry name" value="Phospholipase C beta, distal C-terminal domain"/>
    <property type="match status" value="1"/>
</dbReference>
<reference evidence="21" key="1">
    <citation type="submission" date="2022-12" db="EMBL/GenBank/DDBJ databases">
        <authorList>
            <person name="Alioto T."/>
            <person name="Alioto T."/>
            <person name="Gomez Garrido J."/>
        </authorList>
    </citation>
    <scope>NUCLEOTIDE SEQUENCE</scope>
</reference>
<dbReference type="GO" id="GO:0005886">
    <property type="term" value="C:plasma membrane"/>
    <property type="evidence" value="ECO:0007669"/>
    <property type="project" value="UniProtKB-SubCell"/>
</dbReference>
<feature type="compositionally biased region" description="Basic and acidic residues" evidence="18">
    <location>
        <begin position="1136"/>
        <end position="1150"/>
    </location>
</feature>
<comment type="catalytic activity">
    <reaction evidence="12">
        <text>a 1,2-diacyl-sn-glycero-3-phospho-(1D-myo-inositol) + H2O = 1D-myo-inositol 1-phosphate + a 1,2-diacyl-sn-glycerol + H(+)</text>
        <dbReference type="Rhea" id="RHEA:43484"/>
        <dbReference type="ChEBI" id="CHEBI:15377"/>
        <dbReference type="ChEBI" id="CHEBI:15378"/>
        <dbReference type="ChEBI" id="CHEBI:17815"/>
        <dbReference type="ChEBI" id="CHEBI:57880"/>
        <dbReference type="ChEBI" id="CHEBI:58433"/>
    </reaction>
    <physiologicalReaction direction="left-to-right" evidence="12">
        <dbReference type="Rhea" id="RHEA:43485"/>
    </physiologicalReaction>
</comment>
<dbReference type="SUPFAM" id="SSF47473">
    <property type="entry name" value="EF-hand"/>
    <property type="match status" value="1"/>
</dbReference>
<dbReference type="GO" id="GO:0051209">
    <property type="term" value="P:release of sequestered calcium ion into cytosol"/>
    <property type="evidence" value="ECO:0007669"/>
    <property type="project" value="TreeGrafter"/>
</dbReference>
<dbReference type="Pfam" id="PF00387">
    <property type="entry name" value="PI-PLC-Y"/>
    <property type="match status" value="1"/>
</dbReference>
<feature type="binding site" evidence="16">
    <location>
        <position position="438"/>
    </location>
    <ligand>
        <name>Ca(2+)</name>
        <dbReference type="ChEBI" id="CHEBI:29108"/>
    </ligand>
</feature>
<dbReference type="InterPro" id="IPR053945">
    <property type="entry name" value="PLCB1-4-like_EFh"/>
</dbReference>
<accession>A0AA35NYT0</accession>
<evidence type="ECO:0000256" key="7">
    <source>
        <dbReference type="ARBA" id="ARBA00022990"/>
    </source>
</evidence>
<dbReference type="Gene3D" id="2.30.29.240">
    <property type="match status" value="1"/>
</dbReference>
<feature type="active site" evidence="15">
    <location>
        <position position="357"/>
    </location>
</feature>
<feature type="domain" description="C2" evidence="19">
    <location>
        <begin position="725"/>
        <end position="850"/>
    </location>
</feature>
<dbReference type="GO" id="GO:0048015">
    <property type="term" value="P:phosphatidylinositol-mediated signaling"/>
    <property type="evidence" value="ECO:0007669"/>
    <property type="project" value="TreeGrafter"/>
</dbReference>
<evidence type="ECO:0000256" key="4">
    <source>
        <dbReference type="ARBA" id="ARBA00022801"/>
    </source>
</evidence>
<keyword evidence="6 14" id="KW-0442">Lipid degradation</keyword>
<dbReference type="CDD" id="cd00275">
    <property type="entry name" value="C2_PLC_like"/>
    <property type="match status" value="1"/>
</dbReference>
<dbReference type="InterPro" id="IPR035892">
    <property type="entry name" value="C2_domain_sf"/>
</dbReference>
<dbReference type="Proteomes" id="UP001178461">
    <property type="component" value="Chromosome 3"/>
</dbReference>
<evidence type="ECO:0000256" key="13">
    <source>
        <dbReference type="ARBA" id="ARBA00055176"/>
    </source>
</evidence>
<evidence type="ECO:0000256" key="9">
    <source>
        <dbReference type="ARBA" id="ARBA00023136"/>
    </source>
</evidence>
<keyword evidence="16" id="KW-0479">Metal-binding</keyword>
<dbReference type="SMART" id="SM00149">
    <property type="entry name" value="PLCYc"/>
    <property type="match status" value="1"/>
</dbReference>
<evidence type="ECO:0000256" key="5">
    <source>
        <dbReference type="ARBA" id="ARBA00022837"/>
    </source>
</evidence>
<feature type="active site" evidence="15">
    <location>
        <position position="404"/>
    </location>
</feature>
<dbReference type="Pfam" id="PF22631">
    <property type="entry name" value="PLCB1-4-like_EFh"/>
    <property type="match status" value="1"/>
</dbReference>
<dbReference type="CDD" id="cd08591">
    <property type="entry name" value="PI-PLCc_beta"/>
    <property type="match status" value="1"/>
</dbReference>
<dbReference type="SUPFAM" id="SSF49562">
    <property type="entry name" value="C2 domain (Calcium/lipid-binding domain, CaLB)"/>
    <property type="match status" value="1"/>
</dbReference>
<evidence type="ECO:0000256" key="8">
    <source>
        <dbReference type="ARBA" id="ARBA00023098"/>
    </source>
</evidence>
<dbReference type="Pfam" id="PF17787">
    <property type="entry name" value="PH_14"/>
    <property type="match status" value="1"/>
</dbReference>
<evidence type="ECO:0000259" key="20">
    <source>
        <dbReference type="PROSITE" id="PS50008"/>
    </source>
</evidence>
<evidence type="ECO:0000256" key="6">
    <source>
        <dbReference type="ARBA" id="ARBA00022963"/>
    </source>
</evidence>
<dbReference type="FunFam" id="2.30.29.240:FF:000001">
    <property type="entry name" value="1-phosphatidylinositol 4,5-bisphosphate phosphodiesterase"/>
    <property type="match status" value="1"/>
</dbReference>
<feature type="coiled-coil region" evidence="17">
    <location>
        <begin position="484"/>
        <end position="574"/>
    </location>
</feature>
<proteinExistence type="predicted"/>
<name>A0AA35NYT0_9SAUR</name>
<comment type="catalytic activity">
    <reaction evidence="11">
        <text>a 1,2-diacyl-sn-glycero-3-phospho-(1D-myo-inositol-4,5-bisphosphate) + H2O = 1D-myo-inositol 1,4,5-trisphosphate + a 1,2-diacyl-sn-glycerol + H(+)</text>
        <dbReference type="Rhea" id="RHEA:33179"/>
        <dbReference type="ChEBI" id="CHEBI:15377"/>
        <dbReference type="ChEBI" id="CHEBI:15378"/>
        <dbReference type="ChEBI" id="CHEBI:17815"/>
        <dbReference type="ChEBI" id="CHEBI:58456"/>
        <dbReference type="ChEBI" id="CHEBI:203600"/>
        <dbReference type="EC" id="3.1.4.11"/>
    </reaction>
    <physiologicalReaction direction="left-to-right" evidence="11">
        <dbReference type="Rhea" id="RHEA:33180"/>
    </physiologicalReaction>
</comment>
<comment type="subcellular location">
    <subcellularLocation>
        <location evidence="1">Cell membrane</location>
    </subcellularLocation>
</comment>
<dbReference type="FunFam" id="1.10.238.10:FF:000024">
    <property type="entry name" value="1-phosphatidylinositol 4,5-bisphosphate phosphodiesterase"/>
    <property type="match status" value="1"/>
</dbReference>
<comment type="function">
    <text evidence="13">Activated phosphatidylinositol-specific phospholipase C enzymes catalyze the production of the second messenger molecules diacylglycerol (DAG) and inositol 1,4,5-trisphosphate (IP3) involved in G-protein coupled receptor signaling pathways. PLCB4 is a direct effector of the endothelin receptor signaling pathway that plays an essential role in lower jaw and middle ear structures development.</text>
</comment>
<dbReference type="InterPro" id="IPR014815">
    <property type="entry name" value="PLC-beta_C"/>
</dbReference>
<keyword evidence="7" id="KW-0007">Acetylation</keyword>
<dbReference type="Pfam" id="PF00388">
    <property type="entry name" value="PI-PLC-X"/>
    <property type="match status" value="1"/>
</dbReference>
<dbReference type="InterPro" id="IPR000909">
    <property type="entry name" value="PLipase_C_PInositol-sp_X_dom"/>
</dbReference>
<gene>
    <name evidence="21" type="ORF">PODLI_1B022027</name>
</gene>
<keyword evidence="3" id="KW-0597">Phosphoprotein</keyword>
<dbReference type="GO" id="GO:0004435">
    <property type="term" value="F:phosphatidylinositol-4,5-bisphosphate phospholipase C activity"/>
    <property type="evidence" value="ECO:0007669"/>
    <property type="project" value="UniProtKB-UniRule"/>
</dbReference>
<feature type="binding site" evidence="16">
    <location>
        <position position="387"/>
    </location>
    <ligand>
        <name>Ca(2+)</name>
        <dbReference type="ChEBI" id="CHEBI:29108"/>
    </ligand>
</feature>
<sequence length="1235" mass="140785">MVHFLPGSTAGKQQGPSFYPVIWKEKYPWPLKHNSWISATWVAVLYNDGAVFDRYEEESFVFEPNCLFKVDEFGFFITWKSEGKEGQVLECSLINSIRFGAVPKDPKILAALEAVGKTENELEGKIVCVCSGTDLVNISFTYMVAESTEDAKQWVDGLRSIICNFRANNVCPMTCLKKHWMKLAFLTNANGKIPVRSITRTFASGKTEKVIFQALKELGLPSGKNDEIEPSAFTYEKFYELTQKICPRTDIEDLFRKINGDKTDYLTVDQLVSFLNEHQRDPRLNEILFPFYDPKRAMQIIETYEPDGELKSKGLMSSDGFCRYLMSDENAPVFLDRLELYQEMEQPLAHYFISSSHNTYLTGRQFGGKSSVEMYRQVLLAGCRCVELDCWDGKGEDQEPIITHGKAMCTDILFKDVIQAIKETAFVTSDYPVILSFENHCSKYQQYKMSKYCEDLFGDLLLKQPLETHPLEPGRPLPSPNDLKRKILIKNKRLKTEVEKKQLETLKSMMEAGETAAPVSILEDDNEEEIESADQEEEAHPEYKFGSELSADDLSQKESVANNVKKAVDDSEQENNKKGVITAEDEQAWMASYKYVGATTNIHPYLSTLINYAQPVKFQGFHVAEERNIHYNMSSFNESVGLGYLKTHAIEFVNYNKRQMSRIYPKGGRVDSSNYMPQIFWNAGCQMVSLNYQTPDLAMQLNQGKFEYNGSCGYLLKPDFMRRPDRTFDPFSETPVDGVIAATCSVQVISGQFLSDKKIGTYVEVDMYGLPTDTIRKEFRTRMVMNNGLNPVYNEESFVFRKVILPDLAVLRIAVYDDNNKLIGQRILPLDGLQAGYRHISLRNEGNKPLSLPTVFCNIVLKTYVPDGFGDIVDALSDPKKFLSVMEKRADQMRAMGIETSDIADVPNDTSKNDKKGKANNPKANVTPQTSSELRPNTTSGVGPGMETKKGIDLIPQIKIEDLKQMKAYIKHLKKQQKELNALKKRHAKEHCVMQKLHCTQVDKIVAHYDKEKLAYEKILEKAIKKKGGNNCLEVKKEIEDKIQILTSDHKSKVKEIVAQHTKEWSEMINTHSAEEQEMRDFHLSQQCELLKKLLINAHEQQTQQLKLSHDRESKEMRANQAKISMENSKAISQDKSIKNKAERERRVRELNSSNTKKFLEERKRLAMKQSKEMDQLKKVQLEHLEILEKQNEQLLKSCHAVSQTQGEGDAADGEARSRDGPQASNSGIMLQHTN</sequence>
<evidence type="ECO:0000256" key="16">
    <source>
        <dbReference type="PIRSR" id="PIRSR000956-2"/>
    </source>
</evidence>
<keyword evidence="9" id="KW-0472">Membrane</keyword>
<dbReference type="SUPFAM" id="SSF50729">
    <property type="entry name" value="PH domain-like"/>
    <property type="match status" value="1"/>
</dbReference>
<keyword evidence="17" id="KW-0175">Coiled coil</keyword>
<dbReference type="InterPro" id="IPR017946">
    <property type="entry name" value="PLC-like_Pdiesterase_TIM-brl"/>
</dbReference>
<dbReference type="Gene3D" id="1.10.238.10">
    <property type="entry name" value="EF-hand"/>
    <property type="match status" value="1"/>
</dbReference>
<protein>
    <recommendedName>
        <fullName evidence="14">1-phosphatidylinositol 4,5-bisphosphate phosphodiesterase</fullName>
        <ecNumber evidence="14">3.1.4.11</ecNumber>
    </recommendedName>
</protein>
<feature type="domain" description="PI-PLC Y-box" evidence="20">
    <location>
        <begin position="606"/>
        <end position="722"/>
    </location>
</feature>
<evidence type="ECO:0000313" key="22">
    <source>
        <dbReference type="Proteomes" id="UP001178461"/>
    </source>
</evidence>
<evidence type="ECO:0000256" key="18">
    <source>
        <dbReference type="SAM" id="MobiDB-lite"/>
    </source>
</evidence>
<dbReference type="PRINTS" id="PR00390">
    <property type="entry name" value="PHPHLIPASEC"/>
</dbReference>
<dbReference type="FunFam" id="1.20.1230.10:FF:000002">
    <property type="entry name" value="1-phosphatidylinositol 4,5-bisphosphate phosphodiesterase"/>
    <property type="match status" value="1"/>
</dbReference>
<dbReference type="InterPro" id="IPR016280">
    <property type="entry name" value="PLC-beta"/>
</dbReference>
<dbReference type="FunFam" id="3.20.20.190:FF:000005">
    <property type="entry name" value="1-phosphatidylinositol 4,5-bisphosphate phosphodiesterase"/>
    <property type="match status" value="1"/>
</dbReference>
<dbReference type="Pfam" id="PF00168">
    <property type="entry name" value="C2"/>
    <property type="match status" value="1"/>
</dbReference>
<keyword evidence="22" id="KW-1185">Reference proteome</keyword>
<dbReference type="PANTHER" id="PTHR10336:SF36">
    <property type="entry name" value="1-PHOSPHATIDYLINOSITOL 4,5-BISPHOSPHATE PHOSPHODIESTERASE BETA-4"/>
    <property type="match status" value="1"/>
</dbReference>
<dbReference type="InterPro" id="IPR037862">
    <property type="entry name" value="PLC-beta_PH"/>
</dbReference>
<organism evidence="21 22">
    <name type="scientific">Podarcis lilfordi</name>
    <name type="common">Lilford's wall lizard</name>
    <dbReference type="NCBI Taxonomy" id="74358"/>
    <lineage>
        <taxon>Eukaryota</taxon>
        <taxon>Metazoa</taxon>
        <taxon>Chordata</taxon>
        <taxon>Craniata</taxon>
        <taxon>Vertebrata</taxon>
        <taxon>Euteleostomi</taxon>
        <taxon>Lepidosauria</taxon>
        <taxon>Squamata</taxon>
        <taxon>Bifurcata</taxon>
        <taxon>Unidentata</taxon>
        <taxon>Episquamata</taxon>
        <taxon>Laterata</taxon>
        <taxon>Lacertibaenia</taxon>
        <taxon>Lacertidae</taxon>
        <taxon>Podarcis</taxon>
    </lineage>
</organism>
<evidence type="ECO:0000256" key="17">
    <source>
        <dbReference type="SAM" id="Coils"/>
    </source>
</evidence>
<dbReference type="SMART" id="SM00148">
    <property type="entry name" value="PLCXc"/>
    <property type="match status" value="1"/>
</dbReference>
<dbReference type="SUPFAM" id="SSF69989">
    <property type="entry name" value="C-terminal domain of PLC-beta"/>
    <property type="match status" value="1"/>
</dbReference>
<keyword evidence="10 14" id="KW-0807">Transducer</keyword>
<evidence type="ECO:0000256" key="3">
    <source>
        <dbReference type="ARBA" id="ARBA00022553"/>
    </source>
</evidence>
<keyword evidence="2" id="KW-1003">Cell membrane</keyword>
<feature type="binding site" evidence="16">
    <location>
        <position position="389"/>
    </location>
    <ligand>
        <name>Ca(2+)</name>
        <dbReference type="ChEBI" id="CHEBI:29108"/>
    </ligand>
</feature>
<dbReference type="PROSITE" id="PS50007">
    <property type="entry name" value="PIPLC_X_DOMAIN"/>
    <property type="match status" value="1"/>
</dbReference>
<comment type="cofactor">
    <cofactor evidence="16">
        <name>Ca(2+)</name>
        <dbReference type="ChEBI" id="CHEBI:29108"/>
    </cofactor>
    <text evidence="16">Binds 1 Ca(2+) ion per subunit.</text>
</comment>